<evidence type="ECO:0000313" key="2">
    <source>
        <dbReference type="Proteomes" id="UP000479000"/>
    </source>
</evidence>
<gene>
    <name evidence="1" type="ORF">NTEN_LOCUS13427</name>
</gene>
<proteinExistence type="predicted"/>
<evidence type="ECO:0000313" key="1">
    <source>
        <dbReference type="EMBL" id="CAB0008181.1"/>
    </source>
</evidence>
<dbReference type="Proteomes" id="UP000479000">
    <property type="component" value="Unassembled WGS sequence"/>
</dbReference>
<protein>
    <submittedName>
        <fullName evidence="1">Uncharacterized protein</fullName>
    </submittedName>
</protein>
<dbReference type="EMBL" id="CADCXU010020214">
    <property type="protein sequence ID" value="CAB0008181.1"/>
    <property type="molecule type" value="Genomic_DNA"/>
</dbReference>
<accession>A0A6H5GXX9</accession>
<sequence>MQSRRFQFSFSKPSMECRPSSQSVGPALIYFVPSSKLSVNRPASSEEQKARVRPIAPPGKLNDRSRPVLLSRCFAYPLSRLQYRPESAIVLYLGGEIPSCPDPLALRFRDMEKLNLPNFFGTFWYETTIAKIVSYWIKLDTLFTPNVTLYYRLTLTTNSLTISAGTRVLMAPIQSENNASISKGFRPFFFDTDDIDHGNSSLQQLPFRHRIRTPQEKKGTVK</sequence>
<dbReference type="AlphaFoldDB" id="A0A6H5GXX9"/>
<keyword evidence="2" id="KW-1185">Reference proteome</keyword>
<reference evidence="1 2" key="1">
    <citation type="submission" date="2020-02" db="EMBL/GenBank/DDBJ databases">
        <authorList>
            <person name="Ferguson B K."/>
        </authorList>
    </citation>
    <scope>NUCLEOTIDE SEQUENCE [LARGE SCALE GENOMIC DNA]</scope>
</reference>
<organism evidence="1 2">
    <name type="scientific">Nesidiocoris tenuis</name>
    <dbReference type="NCBI Taxonomy" id="355587"/>
    <lineage>
        <taxon>Eukaryota</taxon>
        <taxon>Metazoa</taxon>
        <taxon>Ecdysozoa</taxon>
        <taxon>Arthropoda</taxon>
        <taxon>Hexapoda</taxon>
        <taxon>Insecta</taxon>
        <taxon>Pterygota</taxon>
        <taxon>Neoptera</taxon>
        <taxon>Paraneoptera</taxon>
        <taxon>Hemiptera</taxon>
        <taxon>Heteroptera</taxon>
        <taxon>Panheteroptera</taxon>
        <taxon>Cimicomorpha</taxon>
        <taxon>Miridae</taxon>
        <taxon>Dicyphina</taxon>
        <taxon>Nesidiocoris</taxon>
    </lineage>
</organism>
<name>A0A6H5GXX9_9HEMI</name>